<dbReference type="SMART" id="SM00421">
    <property type="entry name" value="HTH_LUXR"/>
    <property type="match status" value="1"/>
</dbReference>
<dbReference type="OrthoDB" id="937463at2"/>
<dbReference type="InterPro" id="IPR000792">
    <property type="entry name" value="Tscrpt_reg_LuxR_C"/>
</dbReference>
<keyword evidence="2" id="KW-0238">DNA-binding</keyword>
<keyword evidence="3" id="KW-0804">Transcription</keyword>
<sequence>MSVAIKENDKLCDIISKEYHLLQMMTRFGISLGVGEKTIKQVCEEAAVDTNTFLAVANYLKSGEDIVDDYIETVSVKSLIDYLENAHVYFLEFQLPAIRRKLLSAIDCSIDNKVAFLILKFFDEYLAEVRKHMAYENSKTFPYVKDLLKGIKATNYDISVYSRGHDAVEKKLQELKNIIIKYYKAGGDDTPLVSVLFDIFTCEADLHQHETVEDYLFVPAVKLLENKVAVNGAVNSEEEPQNVTKDETLSEREKEIVRCIVNGLTNKEVAEKLFISVNTVLTHRKNIARKLSIHSTAGLTIYAIANGIVNLEDVQI</sequence>
<dbReference type="PANTHER" id="PTHR44688:SF16">
    <property type="entry name" value="DNA-BINDING TRANSCRIPTIONAL ACTIVATOR DEVR_DOSR"/>
    <property type="match status" value="1"/>
</dbReference>
<dbReference type="Pfam" id="PF00196">
    <property type="entry name" value="GerE"/>
    <property type="match status" value="1"/>
</dbReference>
<evidence type="ECO:0000313" key="6">
    <source>
        <dbReference type="Proteomes" id="UP000249375"/>
    </source>
</evidence>
<dbReference type="PANTHER" id="PTHR44688">
    <property type="entry name" value="DNA-BINDING TRANSCRIPTIONAL ACTIVATOR DEVR_DOSR"/>
    <property type="match status" value="1"/>
</dbReference>
<dbReference type="Gene3D" id="1.10.10.10">
    <property type="entry name" value="Winged helix-like DNA-binding domain superfamily/Winged helix DNA-binding domain"/>
    <property type="match status" value="1"/>
</dbReference>
<keyword evidence="1" id="KW-0805">Transcription regulation</keyword>
<dbReference type="GO" id="GO:0003677">
    <property type="term" value="F:DNA binding"/>
    <property type="evidence" value="ECO:0007669"/>
    <property type="project" value="UniProtKB-KW"/>
</dbReference>
<dbReference type="CDD" id="cd06170">
    <property type="entry name" value="LuxR_C_like"/>
    <property type="match status" value="1"/>
</dbReference>
<dbReference type="InterPro" id="IPR036388">
    <property type="entry name" value="WH-like_DNA-bd_sf"/>
</dbReference>
<reference evidence="5 6" key="1">
    <citation type="submission" date="2018-11" db="EMBL/GenBank/DDBJ databases">
        <authorList>
            <person name="Na S.W."/>
            <person name="Baik M."/>
        </authorList>
    </citation>
    <scope>NUCLEOTIDE SEQUENCE [LARGE SCALE GENOMIC DNA]</scope>
    <source>
        <strain evidence="5 6">E39</strain>
    </source>
</reference>
<organism evidence="5 6">
    <name type="scientific">Pseudoprevotella muciniphila</name>
    <dbReference type="NCBI Taxonomy" id="2133944"/>
    <lineage>
        <taxon>Bacteria</taxon>
        <taxon>Pseudomonadati</taxon>
        <taxon>Bacteroidota</taxon>
        <taxon>Bacteroidia</taxon>
        <taxon>Bacteroidales</taxon>
        <taxon>Prevotellaceae</taxon>
        <taxon>Pseudoprevotella</taxon>
    </lineage>
</organism>
<dbReference type="PROSITE" id="PS50043">
    <property type="entry name" value="HTH_LUXR_2"/>
    <property type="match status" value="1"/>
</dbReference>
<dbReference type="Proteomes" id="UP000249375">
    <property type="component" value="Chromosome"/>
</dbReference>
<dbReference type="InterPro" id="IPR016032">
    <property type="entry name" value="Sig_transdc_resp-reg_C-effctor"/>
</dbReference>
<keyword evidence="6" id="KW-1185">Reference proteome</keyword>
<dbReference type="InterPro" id="IPR012312">
    <property type="entry name" value="Hemerythrin-like"/>
</dbReference>
<name>A0A5P8E470_9BACT</name>
<dbReference type="EMBL" id="CP033459">
    <property type="protein sequence ID" value="QFQ11714.1"/>
    <property type="molecule type" value="Genomic_DNA"/>
</dbReference>
<evidence type="ECO:0000256" key="1">
    <source>
        <dbReference type="ARBA" id="ARBA00023015"/>
    </source>
</evidence>
<dbReference type="RefSeq" id="WP_111897910.1">
    <property type="nucleotide sequence ID" value="NZ_CP033459.1"/>
</dbReference>
<proteinExistence type="predicted"/>
<dbReference type="PRINTS" id="PR00038">
    <property type="entry name" value="HTHLUXR"/>
</dbReference>
<evidence type="ECO:0000313" key="5">
    <source>
        <dbReference type="EMBL" id="QFQ11714.1"/>
    </source>
</evidence>
<evidence type="ECO:0000256" key="2">
    <source>
        <dbReference type="ARBA" id="ARBA00023125"/>
    </source>
</evidence>
<dbReference type="SUPFAM" id="SSF46894">
    <property type="entry name" value="C-terminal effector domain of the bipartite response regulators"/>
    <property type="match status" value="1"/>
</dbReference>
<feature type="domain" description="HTH luxR-type" evidence="4">
    <location>
        <begin position="242"/>
        <end position="307"/>
    </location>
</feature>
<dbReference type="GO" id="GO:0006355">
    <property type="term" value="P:regulation of DNA-templated transcription"/>
    <property type="evidence" value="ECO:0007669"/>
    <property type="project" value="InterPro"/>
</dbReference>
<dbReference type="Pfam" id="PF01814">
    <property type="entry name" value="Hemerythrin"/>
    <property type="match status" value="1"/>
</dbReference>
<dbReference type="KEGG" id="alq:C7Y71_000995"/>
<gene>
    <name evidence="5" type="ORF">C7Y71_000995</name>
</gene>
<evidence type="ECO:0000259" key="4">
    <source>
        <dbReference type="PROSITE" id="PS50043"/>
    </source>
</evidence>
<dbReference type="AlphaFoldDB" id="A0A5P8E470"/>
<evidence type="ECO:0000256" key="3">
    <source>
        <dbReference type="ARBA" id="ARBA00023163"/>
    </source>
</evidence>
<dbReference type="PROSITE" id="PS00622">
    <property type="entry name" value="HTH_LUXR_1"/>
    <property type="match status" value="1"/>
</dbReference>
<protein>
    <submittedName>
        <fullName evidence="5">Helix-turn-helix transcriptional regulator</fullName>
    </submittedName>
</protein>
<accession>A0A5P8E470</accession>